<proteinExistence type="predicted"/>
<feature type="non-terminal residue" evidence="2">
    <location>
        <position position="1"/>
    </location>
</feature>
<accession>A0A8H6MZQ8</accession>
<dbReference type="Proteomes" id="UP000639643">
    <property type="component" value="Unassembled WGS sequence"/>
</dbReference>
<protein>
    <submittedName>
        <fullName evidence="2">Uncharacterized protein</fullName>
    </submittedName>
</protein>
<dbReference type="AlphaFoldDB" id="A0A8H6MZQ8"/>
<gene>
    <name evidence="2" type="ORF">CMUS01_12531</name>
</gene>
<evidence type="ECO:0000313" key="3">
    <source>
        <dbReference type="Proteomes" id="UP000639643"/>
    </source>
</evidence>
<name>A0A8H6MZQ8_9PEZI</name>
<organism evidence="2 3">
    <name type="scientific">Colletotrichum musicola</name>
    <dbReference type="NCBI Taxonomy" id="2175873"/>
    <lineage>
        <taxon>Eukaryota</taxon>
        <taxon>Fungi</taxon>
        <taxon>Dikarya</taxon>
        <taxon>Ascomycota</taxon>
        <taxon>Pezizomycotina</taxon>
        <taxon>Sordariomycetes</taxon>
        <taxon>Hypocreomycetidae</taxon>
        <taxon>Glomerellales</taxon>
        <taxon>Glomerellaceae</taxon>
        <taxon>Colletotrichum</taxon>
        <taxon>Colletotrichum orchidearum species complex</taxon>
    </lineage>
</organism>
<feature type="region of interest" description="Disordered" evidence="1">
    <location>
        <begin position="1"/>
        <end position="34"/>
    </location>
</feature>
<feature type="compositionally biased region" description="Polar residues" evidence="1">
    <location>
        <begin position="22"/>
        <end position="34"/>
    </location>
</feature>
<keyword evidence="3" id="KW-1185">Reference proteome</keyword>
<comment type="caution">
    <text evidence="2">The sequence shown here is derived from an EMBL/GenBank/DDBJ whole genome shotgun (WGS) entry which is preliminary data.</text>
</comment>
<dbReference type="EMBL" id="WIGM01000713">
    <property type="protein sequence ID" value="KAF6814997.1"/>
    <property type="molecule type" value="Genomic_DNA"/>
</dbReference>
<evidence type="ECO:0000313" key="2">
    <source>
        <dbReference type="EMBL" id="KAF6814997.1"/>
    </source>
</evidence>
<reference evidence="2" key="1">
    <citation type="journal article" date="2020" name="Phytopathology">
        <title>Genome Sequence Resources of Colletotrichum truncatum, C. plurivorum, C. musicola, and C. sojae: Four Species Pathogenic to Soybean (Glycine max).</title>
        <authorList>
            <person name="Rogerio F."/>
            <person name="Boufleur T.R."/>
            <person name="Ciampi-Guillardi M."/>
            <person name="Sukno S.A."/>
            <person name="Thon M.R."/>
            <person name="Massola Junior N.S."/>
            <person name="Baroncelli R."/>
        </authorList>
    </citation>
    <scope>NUCLEOTIDE SEQUENCE</scope>
    <source>
        <strain evidence="2">LFN0074</strain>
    </source>
</reference>
<sequence length="34" mass="3685">QDLQQGRQLAAPVWEEGRAKKNGTNGEETNGKSS</sequence>
<evidence type="ECO:0000256" key="1">
    <source>
        <dbReference type="SAM" id="MobiDB-lite"/>
    </source>
</evidence>